<name>S9SB87_9RHOB</name>
<evidence type="ECO:0000313" key="6">
    <source>
        <dbReference type="Proteomes" id="UP000015347"/>
    </source>
</evidence>
<dbReference type="PROSITE" id="PS01124">
    <property type="entry name" value="HTH_ARAC_FAMILY_2"/>
    <property type="match status" value="1"/>
</dbReference>
<proteinExistence type="predicted"/>
<dbReference type="GO" id="GO:0003700">
    <property type="term" value="F:DNA-binding transcription factor activity"/>
    <property type="evidence" value="ECO:0007669"/>
    <property type="project" value="InterPro"/>
</dbReference>
<dbReference type="AlphaFoldDB" id="S9SB87"/>
<dbReference type="OrthoDB" id="9805730at2"/>
<protein>
    <submittedName>
        <fullName evidence="5">Helix-turn-helix, AraC type</fullName>
    </submittedName>
</protein>
<evidence type="ECO:0000313" key="5">
    <source>
        <dbReference type="EMBL" id="EPX83494.1"/>
    </source>
</evidence>
<evidence type="ECO:0000259" key="4">
    <source>
        <dbReference type="PROSITE" id="PS01124"/>
    </source>
</evidence>
<comment type="caution">
    <text evidence="5">The sequence shown here is derived from an EMBL/GenBank/DDBJ whole genome shotgun (WGS) entry which is preliminary data.</text>
</comment>
<evidence type="ECO:0000256" key="3">
    <source>
        <dbReference type="ARBA" id="ARBA00023163"/>
    </source>
</evidence>
<keyword evidence="3" id="KW-0804">Transcription</keyword>
<keyword evidence="6" id="KW-1185">Reference proteome</keyword>
<dbReference type="eggNOG" id="COG2207">
    <property type="taxonomic scope" value="Bacteria"/>
</dbReference>
<dbReference type="InterPro" id="IPR018062">
    <property type="entry name" value="HTH_AraC-typ_CS"/>
</dbReference>
<evidence type="ECO:0000256" key="2">
    <source>
        <dbReference type="ARBA" id="ARBA00023125"/>
    </source>
</evidence>
<dbReference type="HOGENOM" id="CLU_899615_0_0_5"/>
<feature type="domain" description="HTH araC/xylS-type" evidence="4">
    <location>
        <begin position="230"/>
        <end position="327"/>
    </location>
</feature>
<keyword evidence="2" id="KW-0238">DNA-binding</keyword>
<evidence type="ECO:0000256" key="1">
    <source>
        <dbReference type="ARBA" id="ARBA00023015"/>
    </source>
</evidence>
<dbReference type="Pfam" id="PF12833">
    <property type="entry name" value="HTH_18"/>
    <property type="match status" value="1"/>
</dbReference>
<sequence length="343" mass="38136">MTRCERPPNVQDFASSSLAELIQAWVKKEADNAAGNRRIDPLREGRIEPQAKRDLLARVVQVSGPFAPTKVCEMLDHIAYHPIWAAALRSATPSVLFDKWARFERFAHSRNRLSITQNAENSAICRRTAVIGDMPSDAENLFICGLVVALLDGIGCREVTCYMRRSDGGEWCLGGLGRFTFPRSLAELDTGLWRLSWTRTQGTPADVGESPRPLVLPTNVETPADARTLRRVAALIAQDPSRRWRLEDLADEVQLSRRTLQRRLGACGFPVSRLIRLVRLQEACHLLATGSLSVTAVGFCAGYSDSAHLSRDFRDAMGISPTEFRRVHAEGDFSDELRIPALV</sequence>
<gene>
    <name evidence="5" type="ORF">Salmuc_02102</name>
</gene>
<dbReference type="SMART" id="SM00342">
    <property type="entry name" value="HTH_ARAC"/>
    <property type="match status" value="1"/>
</dbReference>
<dbReference type="STRING" id="1123237.Salmuc_02102"/>
<dbReference type="Proteomes" id="UP000015347">
    <property type="component" value="Unassembled WGS sequence"/>
</dbReference>
<dbReference type="Gene3D" id="1.10.10.60">
    <property type="entry name" value="Homeodomain-like"/>
    <property type="match status" value="1"/>
</dbReference>
<organism evidence="5 6">
    <name type="scientific">Salipiger mucosus DSM 16094</name>
    <dbReference type="NCBI Taxonomy" id="1123237"/>
    <lineage>
        <taxon>Bacteria</taxon>
        <taxon>Pseudomonadati</taxon>
        <taxon>Pseudomonadota</taxon>
        <taxon>Alphaproteobacteria</taxon>
        <taxon>Rhodobacterales</taxon>
        <taxon>Roseobacteraceae</taxon>
        <taxon>Salipiger</taxon>
    </lineage>
</organism>
<dbReference type="EMBL" id="APVH01000015">
    <property type="protein sequence ID" value="EPX83494.1"/>
    <property type="molecule type" value="Genomic_DNA"/>
</dbReference>
<reference evidence="6" key="1">
    <citation type="journal article" date="2014" name="Stand. Genomic Sci.">
        <title>Genome sequence of the exopolysaccharide-producing Salipiger mucosus type strain (DSM 16094(T)), a moderately halophilic member of the Roseobacter clade.</title>
        <authorList>
            <person name="Riedel T."/>
            <person name="Spring S."/>
            <person name="Fiebig A."/>
            <person name="Petersen J."/>
            <person name="Kyrpides N.C."/>
            <person name="Goker M."/>
            <person name="Klenk H.P."/>
        </authorList>
    </citation>
    <scope>NUCLEOTIDE SEQUENCE [LARGE SCALE GENOMIC DNA]</scope>
    <source>
        <strain evidence="6">DSM 16094</strain>
    </source>
</reference>
<dbReference type="PANTHER" id="PTHR46796">
    <property type="entry name" value="HTH-TYPE TRANSCRIPTIONAL ACTIVATOR RHAS-RELATED"/>
    <property type="match status" value="1"/>
</dbReference>
<dbReference type="RefSeq" id="WP_021120084.1">
    <property type="nucleotide sequence ID" value="NZ_KE557274.1"/>
</dbReference>
<dbReference type="PANTHER" id="PTHR46796:SF15">
    <property type="entry name" value="BLL1074 PROTEIN"/>
    <property type="match status" value="1"/>
</dbReference>
<accession>S9SB87</accession>
<dbReference type="SUPFAM" id="SSF46689">
    <property type="entry name" value="Homeodomain-like"/>
    <property type="match status" value="1"/>
</dbReference>
<dbReference type="GO" id="GO:0043565">
    <property type="term" value="F:sequence-specific DNA binding"/>
    <property type="evidence" value="ECO:0007669"/>
    <property type="project" value="InterPro"/>
</dbReference>
<dbReference type="InterPro" id="IPR050204">
    <property type="entry name" value="AraC_XylS_family_regulators"/>
</dbReference>
<keyword evidence="1" id="KW-0805">Transcription regulation</keyword>
<dbReference type="InterPro" id="IPR009057">
    <property type="entry name" value="Homeodomain-like_sf"/>
</dbReference>
<dbReference type="PROSITE" id="PS00041">
    <property type="entry name" value="HTH_ARAC_FAMILY_1"/>
    <property type="match status" value="1"/>
</dbReference>
<dbReference type="InterPro" id="IPR018060">
    <property type="entry name" value="HTH_AraC"/>
</dbReference>